<evidence type="ECO:0000313" key="2">
    <source>
        <dbReference type="Proteomes" id="UP001178507"/>
    </source>
</evidence>
<reference evidence="1" key="1">
    <citation type="submission" date="2023-08" db="EMBL/GenBank/DDBJ databases">
        <authorList>
            <person name="Chen Y."/>
            <person name="Shah S."/>
            <person name="Dougan E. K."/>
            <person name="Thang M."/>
            <person name="Chan C."/>
        </authorList>
    </citation>
    <scope>NUCLEOTIDE SEQUENCE</scope>
</reference>
<protein>
    <submittedName>
        <fullName evidence="1">Uncharacterized protein</fullName>
    </submittedName>
</protein>
<dbReference type="AlphaFoldDB" id="A0AA36I0A4"/>
<dbReference type="Proteomes" id="UP001178507">
    <property type="component" value="Unassembled WGS sequence"/>
</dbReference>
<dbReference type="PANTHER" id="PTHR12277">
    <property type="entry name" value="ALPHA/BETA HYDROLASE DOMAIN-CONTAINING PROTEIN"/>
    <property type="match status" value="1"/>
</dbReference>
<dbReference type="Gene3D" id="3.40.50.1820">
    <property type="entry name" value="alpha/beta hydrolase"/>
    <property type="match status" value="1"/>
</dbReference>
<dbReference type="SUPFAM" id="SSF53474">
    <property type="entry name" value="alpha/beta-Hydrolases"/>
    <property type="match status" value="1"/>
</dbReference>
<accession>A0AA36I0A4</accession>
<dbReference type="InterPro" id="IPR029058">
    <property type="entry name" value="AB_hydrolase_fold"/>
</dbReference>
<organism evidence="1 2">
    <name type="scientific">Effrenium voratum</name>
    <dbReference type="NCBI Taxonomy" id="2562239"/>
    <lineage>
        <taxon>Eukaryota</taxon>
        <taxon>Sar</taxon>
        <taxon>Alveolata</taxon>
        <taxon>Dinophyceae</taxon>
        <taxon>Suessiales</taxon>
        <taxon>Symbiodiniaceae</taxon>
        <taxon>Effrenium</taxon>
    </lineage>
</organism>
<gene>
    <name evidence="1" type="ORF">EVOR1521_LOCUS7153</name>
</gene>
<evidence type="ECO:0000313" key="1">
    <source>
        <dbReference type="EMBL" id="CAJ1378671.1"/>
    </source>
</evidence>
<name>A0AA36I0A4_9DINO</name>
<keyword evidence="2" id="KW-1185">Reference proteome</keyword>
<proteinExistence type="predicted"/>
<dbReference type="EMBL" id="CAUJNA010000558">
    <property type="protein sequence ID" value="CAJ1378671.1"/>
    <property type="molecule type" value="Genomic_DNA"/>
</dbReference>
<sequence>MGLQRGVLTRILYPAPEPSYSVDSFPGELVWVPKKSSLDGDAPGFGVDSVPCLLLKYPYSRFLVLFFHSNAEDLGRCYSFCQQLRDKFQVHVLAVEYPGYGVCPGVATGKSVTENALSALHFATQSLSWPLDSIKIFGRSIGTGPAIKLASLFRFAGVILVTPFLSIAELFRDRVGPLSKLVEEWYPNGDLVGKVGSPVLIIHGKSDDMIAYRHAESLFDRISTRKLLVSPPNMAHNTNLMNDLSFLVMPATHFFSLPDYIFQDLRVPSWALRRPSSWALRAPLLDLDELRVKRCLGGAGLGGRFDTNFDCCGPGPALQKAWLGVESCCSKAVVDLHEAQDTSQVGFDVGTLPCGLQGDPLPWHEDPAQPIAVSMPLSGPKAKDYQEEVVCRAPRGREEPRSISM</sequence>
<comment type="caution">
    <text evidence="1">The sequence shown here is derived from an EMBL/GenBank/DDBJ whole genome shotgun (WGS) entry which is preliminary data.</text>
</comment>
<dbReference type="PANTHER" id="PTHR12277:SF197">
    <property type="entry name" value="CHROMOSOME UNDETERMINED SCAFFOLD_38, WHOLE GENOME SHOTGUN SEQUENCE"/>
    <property type="match status" value="1"/>
</dbReference>